<organism evidence="2 3">
    <name type="scientific">Thiothrix caldifontis</name>
    <dbReference type="NCBI Taxonomy" id="525918"/>
    <lineage>
        <taxon>Bacteria</taxon>
        <taxon>Pseudomonadati</taxon>
        <taxon>Pseudomonadota</taxon>
        <taxon>Gammaproteobacteria</taxon>
        <taxon>Thiotrichales</taxon>
        <taxon>Thiotrichaceae</taxon>
        <taxon>Thiothrix</taxon>
    </lineage>
</organism>
<proteinExistence type="predicted"/>
<keyword evidence="1" id="KW-1133">Transmembrane helix</keyword>
<dbReference type="Proteomes" id="UP000199397">
    <property type="component" value="Unassembled WGS sequence"/>
</dbReference>
<dbReference type="InterPro" id="IPR018692">
    <property type="entry name" value="DUF2189"/>
</dbReference>
<evidence type="ECO:0000313" key="2">
    <source>
        <dbReference type="EMBL" id="SEB08049.1"/>
    </source>
</evidence>
<feature type="transmembrane region" description="Helical" evidence="1">
    <location>
        <begin position="46"/>
        <end position="63"/>
    </location>
</feature>
<feature type="transmembrane region" description="Helical" evidence="1">
    <location>
        <begin position="222"/>
        <end position="246"/>
    </location>
</feature>
<sequence length="261" mass="28225">MATISSTDHTVITEAPHLTVRKVDSEASMRWLNAGIKDFKASLDASITYGMVYVVLGLILAWLSWANPIFVTSLATGFLILGPIVAVGFYCMSRTLEQGNKPHFSQGIDGLRFNGVSLASFAMVLGVLMGIWAVISSVTVAMFFNNVTIADNWLDTLIGHEQFVPFLFVWALSGAAVAAVAFSISVISVPLITDKRVDVITAIITSVKAVMANPGVMLSWAFILATLMFLGFIFFFVGLAITLPIAGHASWHAYRDLIAEE</sequence>
<protein>
    <submittedName>
        <fullName evidence="2">Uncharacterized membrane protein</fullName>
    </submittedName>
</protein>
<keyword evidence="1" id="KW-0472">Membrane</keyword>
<feature type="transmembrane region" description="Helical" evidence="1">
    <location>
        <begin position="113"/>
        <end position="144"/>
    </location>
</feature>
<dbReference type="OrthoDB" id="5621705at2"/>
<dbReference type="AlphaFoldDB" id="A0A1H4GEL3"/>
<accession>A0A1H4GEL3</accession>
<evidence type="ECO:0000256" key="1">
    <source>
        <dbReference type="SAM" id="Phobius"/>
    </source>
</evidence>
<keyword evidence="1" id="KW-0812">Transmembrane</keyword>
<dbReference type="RefSeq" id="WP_093070631.1">
    <property type="nucleotide sequence ID" value="NZ_FNQP01000032.1"/>
</dbReference>
<dbReference type="STRING" id="525918.SAMN05660964_03445"/>
<evidence type="ECO:0000313" key="3">
    <source>
        <dbReference type="Proteomes" id="UP000199397"/>
    </source>
</evidence>
<dbReference type="Pfam" id="PF09955">
    <property type="entry name" value="DUF2189"/>
    <property type="match status" value="1"/>
</dbReference>
<dbReference type="EMBL" id="FNQP01000032">
    <property type="protein sequence ID" value="SEB08049.1"/>
    <property type="molecule type" value="Genomic_DNA"/>
</dbReference>
<feature type="transmembrane region" description="Helical" evidence="1">
    <location>
        <begin position="69"/>
        <end position="92"/>
    </location>
</feature>
<feature type="transmembrane region" description="Helical" evidence="1">
    <location>
        <begin position="199"/>
        <end position="216"/>
    </location>
</feature>
<reference evidence="2 3" key="1">
    <citation type="submission" date="2016-10" db="EMBL/GenBank/DDBJ databases">
        <authorList>
            <person name="de Groot N.N."/>
        </authorList>
    </citation>
    <scope>NUCLEOTIDE SEQUENCE [LARGE SCALE GENOMIC DNA]</scope>
    <source>
        <strain evidence="2 3">DSM 21228</strain>
    </source>
</reference>
<feature type="transmembrane region" description="Helical" evidence="1">
    <location>
        <begin position="164"/>
        <end position="187"/>
    </location>
</feature>
<name>A0A1H4GEL3_9GAMM</name>
<keyword evidence="3" id="KW-1185">Reference proteome</keyword>
<gene>
    <name evidence="2" type="ORF">SAMN05660964_03445</name>
</gene>